<dbReference type="AlphaFoldDB" id="A0A248TMH1"/>
<organism evidence="2 3">
    <name type="scientific">Cytobacillus kochii</name>
    <dbReference type="NCBI Taxonomy" id="859143"/>
    <lineage>
        <taxon>Bacteria</taxon>
        <taxon>Bacillati</taxon>
        <taxon>Bacillota</taxon>
        <taxon>Bacilli</taxon>
        <taxon>Bacillales</taxon>
        <taxon>Bacillaceae</taxon>
        <taxon>Cytobacillus</taxon>
    </lineage>
</organism>
<dbReference type="RefSeq" id="WP_095373002.1">
    <property type="nucleotide sequence ID" value="NZ_CP022983.1"/>
</dbReference>
<dbReference type="KEGG" id="bko:CKF48_20235"/>
<protein>
    <submittedName>
        <fullName evidence="2">Uncharacterized protein</fullName>
    </submittedName>
</protein>
<feature type="chain" id="PRO_5038552200" evidence="1">
    <location>
        <begin position="22"/>
        <end position="158"/>
    </location>
</feature>
<dbReference type="EMBL" id="CP022983">
    <property type="protein sequence ID" value="ASV69438.1"/>
    <property type="molecule type" value="Genomic_DNA"/>
</dbReference>
<evidence type="ECO:0000313" key="2">
    <source>
        <dbReference type="EMBL" id="ASV69438.1"/>
    </source>
</evidence>
<evidence type="ECO:0000313" key="3">
    <source>
        <dbReference type="Proteomes" id="UP000215137"/>
    </source>
</evidence>
<reference evidence="2 3" key="1">
    <citation type="submission" date="2017-08" db="EMBL/GenBank/DDBJ databases">
        <title>Complete Genome Sequence of Bacillus kochii Oregon-R-modENCODE STRAIN BDGP4, isolated from Drosophila melanogaster gut.</title>
        <authorList>
            <person name="Wan K.H."/>
            <person name="Yu C."/>
            <person name="Park S."/>
            <person name="Hammonds A.S."/>
            <person name="Booth B.W."/>
            <person name="Celniker S.E."/>
        </authorList>
    </citation>
    <scope>NUCLEOTIDE SEQUENCE [LARGE SCALE GENOMIC DNA]</scope>
    <source>
        <strain evidence="2 3">BDGP4</strain>
    </source>
</reference>
<evidence type="ECO:0000256" key="1">
    <source>
        <dbReference type="SAM" id="SignalP"/>
    </source>
</evidence>
<dbReference type="Proteomes" id="UP000215137">
    <property type="component" value="Chromosome"/>
</dbReference>
<keyword evidence="1" id="KW-0732">Signal</keyword>
<dbReference type="OrthoDB" id="2735730at2"/>
<sequence>MFKFILSLSVLTFVLFLNLTAVPNGEPVAAKDTTVENVTTQEQANIVSTLKDKLHSDLTEQDVIDQFGQPDQKMNDDMYGLPSFRYDFKHDEHYSLDADYQLVDMDALKNKQLEAIIYFDFDDNKNIRSAALYYVNDEQKIEEYRIFADGTEKKMEIE</sequence>
<proteinExistence type="predicted"/>
<gene>
    <name evidence="2" type="ORF">CKF48_20235</name>
</gene>
<accession>A0A248TMH1</accession>
<feature type="signal peptide" evidence="1">
    <location>
        <begin position="1"/>
        <end position="21"/>
    </location>
</feature>
<name>A0A248TMH1_9BACI</name>
<keyword evidence="3" id="KW-1185">Reference proteome</keyword>